<evidence type="ECO:0000313" key="2">
    <source>
        <dbReference type="Proteomes" id="UP000475545"/>
    </source>
</evidence>
<evidence type="ECO:0008006" key="3">
    <source>
        <dbReference type="Google" id="ProtNLM"/>
    </source>
</evidence>
<name>A0A6L7GVX2_9ACTN</name>
<proteinExistence type="predicted"/>
<gene>
    <name evidence="1" type="ORF">GIY30_15695</name>
</gene>
<evidence type="ECO:0000313" key="1">
    <source>
        <dbReference type="EMBL" id="MXP22785.1"/>
    </source>
</evidence>
<dbReference type="GO" id="GO:0016491">
    <property type="term" value="F:oxidoreductase activity"/>
    <property type="evidence" value="ECO:0007669"/>
    <property type="project" value="InterPro"/>
</dbReference>
<sequence>MDTVTPPESGGHTINWDDLVALPPYSSSRSAPIVGALDRAIAEIDAAVGRNGDTARRFVPSAGALYPYDVVITDPEFCSAAVLDPVTRKLRVPENTPLPTDVDHYGWMVIGRPWLSMRKYGRRGYLYHLLDIGHALVNLGMRSGRDPLSARLRERSVGLSEQLGGVPRAIGVIAPSASGAASGWVLDIADPAAPRTRNEFEQTAVAIAPDQSPEPLDLAGMRFDDTWPAVSPRRKSAPRFGAPGSVAEAEGCLDAAIASGRENLMRLNIAAPHLTMVGRAELDRYLPQDELSVALAGQRHLCGPDAVVVMSAEQPHQNCVDPDRQRMLLAAGVIGQSIYLEATARRLGVTGIGGIDPRAWRPLLPPGHVAFYVVAVGADIAAATEAKLDALTAEGHLRNRELTGSGVRR</sequence>
<accession>A0A6L7GVX2</accession>
<protein>
    <recommendedName>
        <fullName evidence="3">Nitroreductase domain-containing protein</fullName>
    </recommendedName>
</protein>
<dbReference type="EMBL" id="WMBR01000004">
    <property type="protein sequence ID" value="MXP22785.1"/>
    <property type="molecule type" value="Genomic_DNA"/>
</dbReference>
<dbReference type="Proteomes" id="UP000475545">
    <property type="component" value="Unassembled WGS sequence"/>
</dbReference>
<keyword evidence="2" id="KW-1185">Reference proteome</keyword>
<dbReference type="AlphaFoldDB" id="A0A6L7GVX2"/>
<dbReference type="Gene3D" id="3.40.109.10">
    <property type="entry name" value="NADH Oxidase"/>
    <property type="match status" value="2"/>
</dbReference>
<reference evidence="1 2" key="1">
    <citation type="submission" date="2019-11" db="EMBL/GenBank/DDBJ databases">
        <title>Gordonia sp. nov., a novel actinobacterium isolated from mangrove soil in Hainan.</title>
        <authorList>
            <person name="Huang X."/>
            <person name="Xie Y."/>
            <person name="Chu X."/>
            <person name="Xiao K."/>
        </authorList>
    </citation>
    <scope>NUCLEOTIDE SEQUENCE [LARGE SCALE GENOMIC DNA]</scope>
    <source>
        <strain evidence="1 2">HNM0687</strain>
    </source>
</reference>
<organism evidence="1 2">
    <name type="scientific">Gordonia mangrovi</name>
    <dbReference type="NCBI Taxonomy" id="2665643"/>
    <lineage>
        <taxon>Bacteria</taxon>
        <taxon>Bacillati</taxon>
        <taxon>Actinomycetota</taxon>
        <taxon>Actinomycetes</taxon>
        <taxon>Mycobacteriales</taxon>
        <taxon>Gordoniaceae</taxon>
        <taxon>Gordonia</taxon>
    </lineage>
</organism>
<dbReference type="RefSeq" id="WP_160902974.1">
    <property type="nucleotide sequence ID" value="NZ_CP102850.1"/>
</dbReference>
<dbReference type="SUPFAM" id="SSF55469">
    <property type="entry name" value="FMN-dependent nitroreductase-like"/>
    <property type="match status" value="1"/>
</dbReference>
<dbReference type="InterPro" id="IPR000415">
    <property type="entry name" value="Nitroreductase-like"/>
</dbReference>
<comment type="caution">
    <text evidence="1">The sequence shown here is derived from an EMBL/GenBank/DDBJ whole genome shotgun (WGS) entry which is preliminary data.</text>
</comment>